<feature type="transmembrane region" description="Helical" evidence="6">
    <location>
        <begin position="116"/>
        <end position="137"/>
    </location>
</feature>
<keyword evidence="3 6" id="KW-0812">Transmembrane</keyword>
<evidence type="ECO:0000256" key="5">
    <source>
        <dbReference type="ARBA" id="ARBA00023136"/>
    </source>
</evidence>
<sequence length="259" mass="29131">MVQKLIIDDIAHSNGLYSTSPKLKVIFSILSLFVVLLFNSPSICILMAISMIFLTIFKAKVPKGIYFKLVSIPVLFGIFSLIFMTLLFGTDVWFNLDVGTISIPLYYDGFSLGYHALFRMFAGVTCTLFLALTTPFTQLLTVLKELKIPESVIEITMLVYRYIFILIDEALLIEHAQKTRFGYSGFKNTYNSLGTLAGVMLVRSLDRGDNLYTTMCSRGYNGNIYHFGEEQPVQKTQIFGIFVFEGIIISLGLLPSLIL</sequence>
<dbReference type="InterPro" id="IPR012809">
    <property type="entry name" value="ECF_CbiQ"/>
</dbReference>
<feature type="transmembrane region" description="Helical" evidence="6">
    <location>
        <begin position="25"/>
        <end position="57"/>
    </location>
</feature>
<name>A0A8J7RHQ5_METVO</name>
<organism evidence="7 8">
    <name type="scientific">Methanococcus voltae</name>
    <dbReference type="NCBI Taxonomy" id="2188"/>
    <lineage>
        <taxon>Archaea</taxon>
        <taxon>Methanobacteriati</taxon>
        <taxon>Methanobacteriota</taxon>
        <taxon>Methanomada group</taxon>
        <taxon>Methanococci</taxon>
        <taxon>Methanococcales</taxon>
        <taxon>Methanococcaceae</taxon>
        <taxon>Methanococcus</taxon>
    </lineage>
</organism>
<dbReference type="Pfam" id="PF02361">
    <property type="entry name" value="CbiQ"/>
    <property type="match status" value="1"/>
</dbReference>
<dbReference type="Proteomes" id="UP000740329">
    <property type="component" value="Unassembled WGS sequence"/>
</dbReference>
<dbReference type="PANTHER" id="PTHR43723">
    <property type="entry name" value="COBALT TRANSPORT PROTEIN CBIQ"/>
    <property type="match status" value="1"/>
</dbReference>
<evidence type="ECO:0000256" key="4">
    <source>
        <dbReference type="ARBA" id="ARBA00022989"/>
    </source>
</evidence>
<keyword evidence="5 6" id="KW-0472">Membrane</keyword>
<feature type="transmembrane region" description="Helical" evidence="6">
    <location>
        <begin position="238"/>
        <end position="258"/>
    </location>
</feature>
<dbReference type="AlphaFoldDB" id="A0A8J7RHQ5"/>
<proteinExistence type="predicted"/>
<accession>A0A8J7RHQ5</accession>
<comment type="subcellular location">
    <subcellularLocation>
        <location evidence="1">Cell membrane</location>
        <topology evidence="1">Multi-pass membrane protein</topology>
    </subcellularLocation>
</comment>
<evidence type="ECO:0000256" key="6">
    <source>
        <dbReference type="SAM" id="Phobius"/>
    </source>
</evidence>
<dbReference type="InterPro" id="IPR052770">
    <property type="entry name" value="Cobalt_transport_CbiQ"/>
</dbReference>
<evidence type="ECO:0000256" key="1">
    <source>
        <dbReference type="ARBA" id="ARBA00004651"/>
    </source>
</evidence>
<dbReference type="GO" id="GO:0006824">
    <property type="term" value="P:cobalt ion transport"/>
    <property type="evidence" value="ECO:0007669"/>
    <property type="project" value="InterPro"/>
</dbReference>
<evidence type="ECO:0000256" key="3">
    <source>
        <dbReference type="ARBA" id="ARBA00022692"/>
    </source>
</evidence>
<dbReference type="InterPro" id="IPR003339">
    <property type="entry name" value="ABC/ECF_trnsptr_transmembrane"/>
</dbReference>
<dbReference type="NCBIfam" id="TIGR02454">
    <property type="entry name" value="ECF_T_CbiQ"/>
    <property type="match status" value="1"/>
</dbReference>
<protein>
    <submittedName>
        <fullName evidence="7">Cobalt/nickel transport system permease protein</fullName>
    </submittedName>
</protein>
<gene>
    <name evidence="7" type="ORF">J3E07_001125</name>
</gene>
<reference evidence="7" key="1">
    <citation type="submission" date="2021-03" db="EMBL/GenBank/DDBJ databases">
        <title>Genomic Encyclopedia of Type Strains, Phase IV (KMG-V): Genome sequencing to study the core and pangenomes of soil and plant-associated prokaryotes.</title>
        <authorList>
            <person name="Whitman W."/>
        </authorList>
    </citation>
    <scope>NUCLEOTIDE SEQUENCE</scope>
    <source>
        <strain evidence="7">C4</strain>
    </source>
</reference>
<dbReference type="CDD" id="cd16914">
    <property type="entry name" value="EcfT"/>
    <property type="match status" value="1"/>
</dbReference>
<keyword evidence="2" id="KW-1003">Cell membrane</keyword>
<dbReference type="PANTHER" id="PTHR43723:SF1">
    <property type="entry name" value="COBALT TRANSPORT PROTEIN CBIQ"/>
    <property type="match status" value="1"/>
</dbReference>
<dbReference type="GO" id="GO:0043190">
    <property type="term" value="C:ATP-binding cassette (ABC) transporter complex"/>
    <property type="evidence" value="ECO:0007669"/>
    <property type="project" value="InterPro"/>
</dbReference>
<keyword evidence="4 6" id="KW-1133">Transmembrane helix</keyword>
<comment type="caution">
    <text evidence="7">The sequence shown here is derived from an EMBL/GenBank/DDBJ whole genome shotgun (WGS) entry which is preliminary data.</text>
</comment>
<evidence type="ECO:0000256" key="2">
    <source>
        <dbReference type="ARBA" id="ARBA00022475"/>
    </source>
</evidence>
<evidence type="ECO:0000313" key="8">
    <source>
        <dbReference type="Proteomes" id="UP000740329"/>
    </source>
</evidence>
<dbReference type="RefSeq" id="WP_209591182.1">
    <property type="nucleotide sequence ID" value="NZ_JAGGMV010000003.1"/>
</dbReference>
<dbReference type="EMBL" id="JAGGMV010000003">
    <property type="protein sequence ID" value="MBP2201700.1"/>
    <property type="molecule type" value="Genomic_DNA"/>
</dbReference>
<evidence type="ECO:0000313" key="7">
    <source>
        <dbReference type="EMBL" id="MBP2201700.1"/>
    </source>
</evidence>
<feature type="transmembrane region" description="Helical" evidence="6">
    <location>
        <begin position="69"/>
        <end position="96"/>
    </location>
</feature>